<dbReference type="EMBL" id="MPUH01001850">
    <property type="protein sequence ID" value="OMJ66013.1"/>
    <property type="molecule type" value="Genomic_DNA"/>
</dbReference>
<comment type="caution">
    <text evidence="1">The sequence shown here is derived from an EMBL/GenBank/DDBJ whole genome shotgun (WGS) entry which is preliminary data.</text>
</comment>
<sequence length="146" mass="17255">MNIIPKTKKNLIIELSNQNANLEEQLKLLKKQYDNLVPKHSPLDLTYPSKIQLKLIENLKKKEDSYFKEFQQLKARVEQISSNYPSKLEKKIARKQEKLDKMLARNNKTDFSNEIAVEEKDFSKDIRSCNNTVLSKKKSRMFGKYF</sequence>
<accession>A0A1R2ANA1</accession>
<evidence type="ECO:0000313" key="2">
    <source>
        <dbReference type="Proteomes" id="UP000187209"/>
    </source>
</evidence>
<evidence type="ECO:0000313" key="1">
    <source>
        <dbReference type="EMBL" id="OMJ66013.1"/>
    </source>
</evidence>
<organism evidence="1 2">
    <name type="scientific">Stentor coeruleus</name>
    <dbReference type="NCBI Taxonomy" id="5963"/>
    <lineage>
        <taxon>Eukaryota</taxon>
        <taxon>Sar</taxon>
        <taxon>Alveolata</taxon>
        <taxon>Ciliophora</taxon>
        <taxon>Postciliodesmatophora</taxon>
        <taxon>Heterotrichea</taxon>
        <taxon>Heterotrichida</taxon>
        <taxon>Stentoridae</taxon>
        <taxon>Stentor</taxon>
    </lineage>
</organism>
<reference evidence="1 2" key="1">
    <citation type="submission" date="2016-11" db="EMBL/GenBank/DDBJ databases">
        <title>The macronuclear genome of Stentor coeruleus: a giant cell with tiny introns.</title>
        <authorList>
            <person name="Slabodnick M."/>
            <person name="Ruby J.G."/>
            <person name="Reiff S.B."/>
            <person name="Swart E.C."/>
            <person name="Gosai S."/>
            <person name="Prabakaran S."/>
            <person name="Witkowska E."/>
            <person name="Larue G.E."/>
            <person name="Fisher S."/>
            <person name="Freeman R.M."/>
            <person name="Gunawardena J."/>
            <person name="Chu W."/>
            <person name="Stover N.A."/>
            <person name="Gregory B.D."/>
            <person name="Nowacki M."/>
            <person name="Derisi J."/>
            <person name="Roy S.W."/>
            <person name="Marshall W.F."/>
            <person name="Sood P."/>
        </authorList>
    </citation>
    <scope>NUCLEOTIDE SEQUENCE [LARGE SCALE GENOMIC DNA]</scope>
    <source>
        <strain evidence="1">WM001</strain>
    </source>
</reference>
<protein>
    <submittedName>
        <fullName evidence="1">Uncharacterized protein</fullName>
    </submittedName>
</protein>
<dbReference type="Proteomes" id="UP000187209">
    <property type="component" value="Unassembled WGS sequence"/>
</dbReference>
<name>A0A1R2ANA1_9CILI</name>
<keyword evidence="2" id="KW-1185">Reference proteome</keyword>
<dbReference type="AlphaFoldDB" id="A0A1R2ANA1"/>
<proteinExistence type="predicted"/>
<gene>
    <name evidence="1" type="ORF">SteCoe_37295</name>
</gene>